<feature type="transmembrane region" description="Helical" evidence="1">
    <location>
        <begin position="42"/>
        <end position="64"/>
    </location>
</feature>
<dbReference type="Pfam" id="PF03334">
    <property type="entry name" value="PhaG_MnhG_YufB"/>
    <property type="match status" value="1"/>
</dbReference>
<sequence length="109" mass="11662">MAGLLDLLATALLPIGSIFLIIGGIGLMRFPDFLTRIHAAGVCETLGTFTILIGLMMLGGGWLVTVKLGLIFLFLAVTNPVSSHALCHAALHDGTIREHIQKGILSWKR</sequence>
<feature type="transmembrane region" description="Helical" evidence="1">
    <location>
        <begin position="12"/>
        <end position="30"/>
    </location>
</feature>
<dbReference type="InterPro" id="IPR005133">
    <property type="entry name" value="PhaG_MnhG_YufB"/>
</dbReference>
<evidence type="ECO:0000256" key="1">
    <source>
        <dbReference type="SAM" id="Phobius"/>
    </source>
</evidence>
<evidence type="ECO:0000313" key="2">
    <source>
        <dbReference type="EMBL" id="TFZ83646.1"/>
    </source>
</evidence>
<dbReference type="AlphaFoldDB" id="A0A4Z0FD48"/>
<dbReference type="EMBL" id="SRIO01000003">
    <property type="protein sequence ID" value="TFZ83646.1"/>
    <property type="molecule type" value="Genomic_DNA"/>
</dbReference>
<name>A0A4Z0FD48_9GAMM</name>
<dbReference type="NCBIfam" id="TIGR01300">
    <property type="entry name" value="CPA3_mnhG_phaG"/>
    <property type="match status" value="1"/>
</dbReference>
<keyword evidence="1" id="KW-0812">Transmembrane</keyword>
<dbReference type="PANTHER" id="PTHR34703:SF1">
    <property type="entry name" value="ANTIPORTER SUBUNIT MNHG2-RELATED"/>
    <property type="match status" value="1"/>
</dbReference>
<comment type="caution">
    <text evidence="2">The sequence shown here is derived from an EMBL/GenBank/DDBJ whole genome shotgun (WGS) entry which is preliminary data.</text>
</comment>
<dbReference type="PANTHER" id="PTHR34703">
    <property type="entry name" value="ANTIPORTER SUBUNIT MNHG2-RELATED"/>
    <property type="match status" value="1"/>
</dbReference>
<dbReference type="GO" id="GO:0015385">
    <property type="term" value="F:sodium:proton antiporter activity"/>
    <property type="evidence" value="ECO:0007669"/>
    <property type="project" value="TreeGrafter"/>
</dbReference>
<keyword evidence="1" id="KW-1133">Transmembrane helix</keyword>
<organism evidence="2 3">
    <name type="scientific">Candidatus Macondimonas diazotrophica</name>
    <dbReference type="NCBI Taxonomy" id="2305248"/>
    <lineage>
        <taxon>Bacteria</taxon>
        <taxon>Pseudomonadati</taxon>
        <taxon>Pseudomonadota</taxon>
        <taxon>Gammaproteobacteria</taxon>
        <taxon>Chromatiales</taxon>
        <taxon>Ectothiorhodospiraceae</taxon>
        <taxon>Candidatus Macondimonas</taxon>
    </lineage>
</organism>
<dbReference type="OrthoDB" id="9813804at2"/>
<gene>
    <name evidence="2" type="ORF">E4680_03160</name>
</gene>
<accession>A0A4Z0FD48</accession>
<protein>
    <submittedName>
        <fullName evidence="2">Sodium:proton antiporter</fullName>
    </submittedName>
</protein>
<keyword evidence="1" id="KW-0472">Membrane</keyword>
<proteinExistence type="predicted"/>
<evidence type="ECO:0000313" key="3">
    <source>
        <dbReference type="Proteomes" id="UP000297890"/>
    </source>
</evidence>
<keyword evidence="3" id="KW-1185">Reference proteome</keyword>
<dbReference type="Proteomes" id="UP000297890">
    <property type="component" value="Unassembled WGS sequence"/>
</dbReference>
<reference evidence="2 3" key="1">
    <citation type="journal article" date="2019" name="ISME J.">
        <title>Candidatus Macondimonas diazotrophica, a novel gammaproteobacterial genus dominating crude-oil-contaminated coastal sediments.</title>
        <authorList>
            <person name="Karthikeyan S."/>
            <person name="Konstantinidis K."/>
        </authorList>
    </citation>
    <scope>NUCLEOTIDE SEQUENCE [LARGE SCALE GENOMIC DNA]</scope>
    <source>
        <strain evidence="2 3">KTK01</strain>
    </source>
</reference>